<dbReference type="InterPro" id="IPR001910">
    <property type="entry name" value="Inosine/uridine_hydrolase_dom"/>
</dbReference>
<dbReference type="GO" id="GO:0016799">
    <property type="term" value="F:hydrolase activity, hydrolyzing N-glycosyl compounds"/>
    <property type="evidence" value="ECO:0007669"/>
    <property type="project" value="InterPro"/>
</dbReference>
<dbReference type="KEGG" id="lak:106154681"/>
<dbReference type="STRING" id="7574.A0A1S3HGH6"/>
<sequence>MAKRKLIIDVDTGVDDAQAIMMALACPDVDVLAITCVNGNTMLDQVYINTLRVLKTCDRMDIPVYKGTYKSLIGHDLSSEGQRYHGSDGLGDCPEAEPPYPNLIQTEHASIALLKLVNKYPGEITLVTLAPLTNIAVALRLEHNFTKKLKELFIMGGNIEGVGNVTTSAEFNFCTDPEAANVVLNEVSCPTYLVGWEVCLRHAQNWDWYEKVIERETKKAKFVESIMRSTRERNKNVIKRPFHSCDSLAMAVALRPDKIEESALHYCTVECRGELTRGQMVIDHRGLLKKDKKIKVVTKFDVRIFRELYEALFN</sequence>
<dbReference type="SUPFAM" id="SSF53590">
    <property type="entry name" value="Nucleoside hydrolase"/>
    <property type="match status" value="1"/>
</dbReference>
<evidence type="ECO:0000313" key="6">
    <source>
        <dbReference type="RefSeq" id="XP_013384578.1"/>
    </source>
</evidence>
<dbReference type="OrthoDB" id="432381at2759"/>
<dbReference type="Pfam" id="PF01156">
    <property type="entry name" value="IU_nuc_hydro"/>
    <property type="match status" value="1"/>
</dbReference>
<keyword evidence="3" id="KW-1185">Reference proteome</keyword>
<dbReference type="CDD" id="cd02649">
    <property type="entry name" value="nuc_hydro_CeIAG"/>
    <property type="match status" value="1"/>
</dbReference>
<comment type="similarity">
    <text evidence="1">Belongs to the IUNH family.</text>
</comment>
<dbReference type="InterPro" id="IPR036452">
    <property type="entry name" value="Ribo_hydro-like"/>
</dbReference>
<dbReference type="PANTHER" id="PTHR46190">
    <property type="entry name" value="SI:CH211-201H21.5-RELATED"/>
    <property type="match status" value="1"/>
</dbReference>
<dbReference type="RefSeq" id="XP_013384578.1">
    <property type="nucleotide sequence ID" value="XM_013529124.1"/>
</dbReference>
<dbReference type="AlphaFoldDB" id="A0A1S3HGH6"/>
<dbReference type="RefSeq" id="XP_013384576.1">
    <property type="nucleotide sequence ID" value="XM_013529122.2"/>
</dbReference>
<reference evidence="4 5" key="1">
    <citation type="submission" date="2025-04" db="UniProtKB">
        <authorList>
            <consortium name="RefSeq"/>
        </authorList>
    </citation>
    <scope>IDENTIFICATION</scope>
    <source>
        <tissue evidence="4 5">Gonads</tissue>
    </source>
</reference>
<dbReference type="Gene3D" id="3.90.245.10">
    <property type="entry name" value="Ribonucleoside hydrolase-like"/>
    <property type="match status" value="1"/>
</dbReference>
<evidence type="ECO:0000313" key="4">
    <source>
        <dbReference type="RefSeq" id="XP_013384576.1"/>
    </source>
</evidence>
<organism evidence="3 4">
    <name type="scientific">Lingula anatina</name>
    <name type="common">Brachiopod</name>
    <name type="synonym">Lingula unguis</name>
    <dbReference type="NCBI Taxonomy" id="7574"/>
    <lineage>
        <taxon>Eukaryota</taxon>
        <taxon>Metazoa</taxon>
        <taxon>Spiralia</taxon>
        <taxon>Lophotrochozoa</taxon>
        <taxon>Brachiopoda</taxon>
        <taxon>Linguliformea</taxon>
        <taxon>Lingulata</taxon>
        <taxon>Lingulida</taxon>
        <taxon>Linguloidea</taxon>
        <taxon>Lingulidae</taxon>
        <taxon>Lingula</taxon>
    </lineage>
</organism>
<name>A0A1S3HGH6_LINAN</name>
<dbReference type="RefSeq" id="XP_013384577.1">
    <property type="nucleotide sequence ID" value="XM_013529123.2"/>
</dbReference>
<evidence type="ECO:0000313" key="5">
    <source>
        <dbReference type="RefSeq" id="XP_013384577.1"/>
    </source>
</evidence>
<dbReference type="Proteomes" id="UP000085678">
    <property type="component" value="Unplaced"/>
</dbReference>
<proteinExistence type="inferred from homology"/>
<protein>
    <submittedName>
        <fullName evidence="4 5">Uncharacterized protein LOC106154681</fullName>
    </submittedName>
</protein>
<accession>A0A1S3HGH6</accession>
<dbReference type="OMA" id="NEYTCPT"/>
<evidence type="ECO:0000256" key="1">
    <source>
        <dbReference type="ARBA" id="ARBA00009176"/>
    </source>
</evidence>
<evidence type="ECO:0000313" key="3">
    <source>
        <dbReference type="Proteomes" id="UP000085678"/>
    </source>
</evidence>
<dbReference type="InterPro" id="IPR052775">
    <property type="entry name" value="IUN_hydrolase"/>
</dbReference>
<dbReference type="GeneID" id="106154681"/>
<feature type="domain" description="Inosine/uridine-preferring nucleoside hydrolase" evidence="2">
    <location>
        <begin position="6"/>
        <end position="306"/>
    </location>
</feature>
<gene>
    <name evidence="4 5 6" type="primary">LOC106154681</name>
</gene>
<evidence type="ECO:0000259" key="2">
    <source>
        <dbReference type="Pfam" id="PF01156"/>
    </source>
</evidence>
<dbReference type="PANTHER" id="PTHR46190:SF1">
    <property type="entry name" value="SI:CH211-201H21.5"/>
    <property type="match status" value="1"/>
</dbReference>